<accession>Q48AP4</accession>
<dbReference type="HOGENOM" id="CLU_3182461_0_0_6"/>
<dbReference type="EMBL" id="CP000083">
    <property type="protein sequence ID" value="AAZ27620.1"/>
    <property type="molecule type" value="Genomic_DNA"/>
</dbReference>
<dbReference type="STRING" id="167879.CPS_0101"/>
<protein>
    <submittedName>
        <fullName evidence="1">Uncharacterized protein</fullName>
    </submittedName>
</protein>
<dbReference type="AlphaFoldDB" id="Q48AP4"/>
<evidence type="ECO:0000313" key="1">
    <source>
        <dbReference type="EMBL" id="AAZ27620.1"/>
    </source>
</evidence>
<dbReference type="KEGG" id="cps:CPS_0101"/>
<dbReference type="Proteomes" id="UP000000547">
    <property type="component" value="Chromosome"/>
</dbReference>
<proteinExistence type="predicted"/>
<gene>
    <name evidence="1" type="ordered locus">CPS_0101</name>
</gene>
<organism evidence="1 2">
    <name type="scientific">Colwellia psychrerythraea (strain 34H / ATCC BAA-681)</name>
    <name type="common">Vibrio psychroerythus</name>
    <dbReference type="NCBI Taxonomy" id="167879"/>
    <lineage>
        <taxon>Bacteria</taxon>
        <taxon>Pseudomonadati</taxon>
        <taxon>Pseudomonadota</taxon>
        <taxon>Gammaproteobacteria</taxon>
        <taxon>Alteromonadales</taxon>
        <taxon>Colwelliaceae</taxon>
        <taxon>Colwellia</taxon>
    </lineage>
</organism>
<sequence length="46" mass="5546">MNNHWFQIYTELLMPVVPKSRLMQNSLAFISAKLRTRVFFILFNND</sequence>
<reference evidence="1" key="1">
    <citation type="journal article" date="2005" name="Proc. Natl. Acad. Sci. U.S.A.">
        <title>The psychrophilic lifestyle as revealed by the genome sequence of Colwellia psychrerythraea 34H through genomic and proteomic analyses.</title>
        <authorList>
            <person name="Methe B.A."/>
            <person name="Nelson K.E."/>
            <person name="Deming J.W."/>
            <person name="Momen B."/>
            <person name="Melamud E."/>
            <person name="Zhang X."/>
            <person name="Moult J."/>
            <person name="Madupu R."/>
            <person name="Nelson W.C."/>
            <person name="Dodson R.J."/>
            <person name="Brinkac L.M."/>
            <person name="Daugherty S.C."/>
            <person name="Durkin A.S."/>
            <person name="DeBoy R.T."/>
            <person name="Kolonay J.F."/>
            <person name="Sullivan S.A."/>
            <person name="Zhou L."/>
            <person name="Davidsen T.M."/>
            <person name="Wu M."/>
            <person name="Huston A.L."/>
            <person name="Lewis M."/>
            <person name="Weaver B."/>
            <person name="Weidman J.F."/>
            <person name="Khouri H."/>
            <person name="Utterback T.R."/>
            <person name="Feldblyum T.V."/>
            <person name="Fraser C.M."/>
        </authorList>
    </citation>
    <scope>NUCLEOTIDE SEQUENCE [LARGE SCALE GENOMIC DNA]</scope>
    <source>
        <strain evidence="1">34H</strain>
    </source>
</reference>
<evidence type="ECO:0000313" key="2">
    <source>
        <dbReference type="Proteomes" id="UP000000547"/>
    </source>
</evidence>
<name>Q48AP4_COLP3</name>